<evidence type="ECO:0000313" key="2">
    <source>
        <dbReference type="EMBL" id="KAB8339112.1"/>
    </source>
</evidence>
<comment type="caution">
    <text evidence="2">The sequence shown here is derived from an EMBL/GenBank/DDBJ whole genome shotgun (WGS) entry which is preliminary data.</text>
</comment>
<dbReference type="AlphaFoldDB" id="A0A5N6KR39"/>
<protein>
    <submittedName>
        <fullName evidence="2">Uncharacterized protein</fullName>
    </submittedName>
</protein>
<dbReference type="Proteomes" id="UP000327013">
    <property type="component" value="Unassembled WGS sequence"/>
</dbReference>
<keyword evidence="3" id="KW-1185">Reference proteome</keyword>
<feature type="region of interest" description="Disordered" evidence="1">
    <location>
        <begin position="29"/>
        <end position="65"/>
    </location>
</feature>
<name>A0A5N6KR39_9ROSI</name>
<organism evidence="2 3">
    <name type="scientific">Carpinus fangiana</name>
    <dbReference type="NCBI Taxonomy" id="176857"/>
    <lineage>
        <taxon>Eukaryota</taxon>
        <taxon>Viridiplantae</taxon>
        <taxon>Streptophyta</taxon>
        <taxon>Embryophyta</taxon>
        <taxon>Tracheophyta</taxon>
        <taxon>Spermatophyta</taxon>
        <taxon>Magnoliopsida</taxon>
        <taxon>eudicotyledons</taxon>
        <taxon>Gunneridae</taxon>
        <taxon>Pentapetalae</taxon>
        <taxon>rosids</taxon>
        <taxon>fabids</taxon>
        <taxon>Fagales</taxon>
        <taxon>Betulaceae</taxon>
        <taxon>Carpinus</taxon>
    </lineage>
</organism>
<evidence type="ECO:0000256" key="1">
    <source>
        <dbReference type="SAM" id="MobiDB-lite"/>
    </source>
</evidence>
<evidence type="ECO:0000313" key="3">
    <source>
        <dbReference type="Proteomes" id="UP000327013"/>
    </source>
</evidence>
<reference evidence="2 3" key="1">
    <citation type="submission" date="2019-06" db="EMBL/GenBank/DDBJ databases">
        <title>A chromosomal-level reference genome of Carpinus fangiana (Coryloideae, Betulaceae).</title>
        <authorList>
            <person name="Yang X."/>
            <person name="Wang Z."/>
            <person name="Zhang L."/>
            <person name="Hao G."/>
            <person name="Liu J."/>
            <person name="Yang Y."/>
        </authorList>
    </citation>
    <scope>NUCLEOTIDE SEQUENCE [LARGE SCALE GENOMIC DNA]</scope>
    <source>
        <strain evidence="2">Cfa_2016G</strain>
        <tissue evidence="2">Leaf</tissue>
    </source>
</reference>
<accession>A0A5N6KR39</accession>
<dbReference type="EMBL" id="VIBQ01000010">
    <property type="protein sequence ID" value="KAB8339112.1"/>
    <property type="molecule type" value="Genomic_DNA"/>
</dbReference>
<gene>
    <name evidence="2" type="ORF">FH972_022048</name>
</gene>
<proteinExistence type="predicted"/>
<sequence length="142" mass="15406">MEYRAGFQIWYNKAPGSLHWNASVSPVRTAQVEPAARSQETADDTDGTDNLMRPSNPVPANSPTGLPGKNTHVMIHMPVRFSLVEHTSIDGLAQRLRLAMTSTIALRERKNECAAPRIKVADMCGIGEAEQQLTGAPAALKV</sequence>